<dbReference type="InterPro" id="IPR049427">
    <property type="entry name" value="Acyl-ACP_TE_C"/>
</dbReference>
<dbReference type="EMBL" id="JACSNV010000018">
    <property type="protein sequence ID" value="MBM6878649.1"/>
    <property type="molecule type" value="Genomic_DNA"/>
</dbReference>
<evidence type="ECO:0000256" key="4">
    <source>
        <dbReference type="ARBA" id="ARBA00022832"/>
    </source>
</evidence>
<dbReference type="Pfam" id="PF01643">
    <property type="entry name" value="Acyl-ACP_TE"/>
    <property type="match status" value="1"/>
</dbReference>
<evidence type="ECO:0000256" key="7">
    <source>
        <dbReference type="ARBA" id="ARBA00023160"/>
    </source>
</evidence>
<reference evidence="10 11" key="1">
    <citation type="journal article" date="2021" name="Sci. Rep.">
        <title>The distribution of antibiotic resistance genes in chicken gut microbiota commensals.</title>
        <authorList>
            <person name="Juricova H."/>
            <person name="Matiasovicova J."/>
            <person name="Kubasova T."/>
            <person name="Cejkova D."/>
            <person name="Rychlik I."/>
        </authorList>
    </citation>
    <scope>NUCLEOTIDE SEQUENCE [LARGE SCALE GENOMIC DNA]</scope>
    <source>
        <strain evidence="10 11">An431b</strain>
    </source>
</reference>
<evidence type="ECO:0000313" key="10">
    <source>
        <dbReference type="EMBL" id="MBM6878649.1"/>
    </source>
</evidence>
<feature type="domain" description="Acyl-ACP thioesterase N-terminal hotdog" evidence="8">
    <location>
        <begin position="6"/>
        <end position="133"/>
    </location>
</feature>
<dbReference type="SUPFAM" id="SSF54637">
    <property type="entry name" value="Thioesterase/thiol ester dehydrase-isomerase"/>
    <property type="match status" value="2"/>
</dbReference>
<keyword evidence="5" id="KW-0809">Transit peptide</keyword>
<name>A0ABS2GB09_9FIRM</name>
<evidence type="ECO:0000256" key="3">
    <source>
        <dbReference type="ARBA" id="ARBA00022801"/>
    </source>
</evidence>
<dbReference type="InterPro" id="IPR029069">
    <property type="entry name" value="HotDog_dom_sf"/>
</dbReference>
<sequence length="250" mass="29305">MMVEKGYEEDLKTNYFQLDGKGRMSPAALLATLQDAAIAHSDGLGYTPAYLMEQERGWAVVNWHIRVHRMPAHPEAYHLETWSCRCRRMQAERGFFLYDSRGERMMEVMSRWVYMDTARRRPANVPESMIEAYGDKQMPAIENEKFLMPREPEEGTPIQSFVRVTRRDTDTNGHANNVKYLEWVMDDVPDEIYDSMETKDIRMVYRKECRRGDLVELRTYVIDGPEGKETWTFLLDEEGKTIAEAAILWN</sequence>
<keyword evidence="2" id="KW-0444">Lipid biosynthesis</keyword>
<proteinExistence type="inferred from homology"/>
<evidence type="ECO:0000256" key="2">
    <source>
        <dbReference type="ARBA" id="ARBA00022516"/>
    </source>
</evidence>
<protein>
    <recommendedName>
        <fullName evidence="12">Acyl-[acyl-carrier-protein] thioesterase</fullName>
    </recommendedName>
</protein>
<dbReference type="Pfam" id="PF20791">
    <property type="entry name" value="Acyl-ACP_TE_C"/>
    <property type="match status" value="1"/>
</dbReference>
<keyword evidence="4" id="KW-0276">Fatty acid metabolism</keyword>
<dbReference type="CDD" id="cd00586">
    <property type="entry name" value="4HBT"/>
    <property type="match status" value="1"/>
</dbReference>
<evidence type="ECO:0000313" key="11">
    <source>
        <dbReference type="Proteomes" id="UP000729290"/>
    </source>
</evidence>
<dbReference type="PANTHER" id="PTHR31727:SF6">
    <property type="entry name" value="OLEOYL-ACYL CARRIER PROTEIN THIOESTERASE 1, CHLOROPLASTIC"/>
    <property type="match status" value="1"/>
</dbReference>
<evidence type="ECO:0000259" key="8">
    <source>
        <dbReference type="Pfam" id="PF01643"/>
    </source>
</evidence>
<comment type="caution">
    <text evidence="10">The sequence shown here is derived from an EMBL/GenBank/DDBJ whole genome shotgun (WGS) entry which is preliminary data.</text>
</comment>
<dbReference type="InterPro" id="IPR002864">
    <property type="entry name" value="Acyl-ACP_thioesterase_NHD"/>
</dbReference>
<evidence type="ECO:0000256" key="1">
    <source>
        <dbReference type="ARBA" id="ARBA00006500"/>
    </source>
</evidence>
<feature type="domain" description="Acyl-ACP thioesterase-like C-terminal" evidence="9">
    <location>
        <begin position="162"/>
        <end position="250"/>
    </location>
</feature>
<dbReference type="InterPro" id="IPR045023">
    <property type="entry name" value="FATA/B"/>
</dbReference>
<gene>
    <name evidence="10" type="ORF">H9X83_10840</name>
</gene>
<keyword evidence="7" id="KW-0275">Fatty acid biosynthesis</keyword>
<evidence type="ECO:0000259" key="9">
    <source>
        <dbReference type="Pfam" id="PF20791"/>
    </source>
</evidence>
<evidence type="ECO:0008006" key="12">
    <source>
        <dbReference type="Google" id="ProtNLM"/>
    </source>
</evidence>
<dbReference type="Proteomes" id="UP000729290">
    <property type="component" value="Unassembled WGS sequence"/>
</dbReference>
<comment type="similarity">
    <text evidence="1">Belongs to the acyl-ACP thioesterase family.</text>
</comment>
<keyword evidence="3" id="KW-0378">Hydrolase</keyword>
<keyword evidence="6" id="KW-0443">Lipid metabolism</keyword>
<evidence type="ECO:0000256" key="5">
    <source>
        <dbReference type="ARBA" id="ARBA00022946"/>
    </source>
</evidence>
<accession>A0ABS2GB09</accession>
<dbReference type="Gene3D" id="3.10.129.10">
    <property type="entry name" value="Hotdog Thioesterase"/>
    <property type="match status" value="1"/>
</dbReference>
<dbReference type="RefSeq" id="WP_205134310.1">
    <property type="nucleotide sequence ID" value="NZ_JACSNT010000016.1"/>
</dbReference>
<organism evidence="10 11">
    <name type="scientific">Anaerotignum lactatifermentans</name>
    <dbReference type="NCBI Taxonomy" id="160404"/>
    <lineage>
        <taxon>Bacteria</taxon>
        <taxon>Bacillati</taxon>
        <taxon>Bacillota</taxon>
        <taxon>Clostridia</taxon>
        <taxon>Lachnospirales</taxon>
        <taxon>Anaerotignaceae</taxon>
        <taxon>Anaerotignum</taxon>
    </lineage>
</organism>
<dbReference type="PANTHER" id="PTHR31727">
    <property type="entry name" value="OLEOYL-ACYL CARRIER PROTEIN THIOESTERASE 1, CHLOROPLASTIC"/>
    <property type="match status" value="1"/>
</dbReference>
<keyword evidence="11" id="KW-1185">Reference proteome</keyword>
<evidence type="ECO:0000256" key="6">
    <source>
        <dbReference type="ARBA" id="ARBA00023098"/>
    </source>
</evidence>